<dbReference type="InterPro" id="IPR029058">
    <property type="entry name" value="AB_hydrolase_fold"/>
</dbReference>
<reference evidence="3 4" key="1">
    <citation type="submission" date="2015-09" db="EMBL/GenBank/DDBJ databases">
        <authorList>
            <consortium name="Pathogen Informatics"/>
        </authorList>
    </citation>
    <scope>NUCLEOTIDE SEQUENCE [LARGE SCALE GENOMIC DNA]</scope>
    <source>
        <strain evidence="3 4">2789STDY5834956</strain>
    </source>
</reference>
<keyword evidence="1" id="KW-0812">Transmembrane</keyword>
<evidence type="ECO:0000256" key="1">
    <source>
        <dbReference type="SAM" id="Phobius"/>
    </source>
</evidence>
<dbReference type="InterPro" id="IPR000073">
    <property type="entry name" value="AB_hydrolase_1"/>
</dbReference>
<keyword evidence="1" id="KW-0472">Membrane</keyword>
<dbReference type="AlphaFoldDB" id="A0A174RW56"/>
<protein>
    <submittedName>
        <fullName evidence="3">Alpha/beta hydrolase</fullName>
    </submittedName>
</protein>
<dbReference type="InterPro" id="IPR052920">
    <property type="entry name" value="DNA-binding_regulatory"/>
</dbReference>
<organism evidence="3 4">
    <name type="scientific">Clostridium baratii</name>
    <dbReference type="NCBI Taxonomy" id="1561"/>
    <lineage>
        <taxon>Bacteria</taxon>
        <taxon>Bacillati</taxon>
        <taxon>Bacillota</taxon>
        <taxon>Clostridia</taxon>
        <taxon>Eubacteriales</taxon>
        <taxon>Clostridiaceae</taxon>
        <taxon>Clostridium</taxon>
    </lineage>
</organism>
<dbReference type="GO" id="GO:0016787">
    <property type="term" value="F:hydrolase activity"/>
    <property type="evidence" value="ECO:0007669"/>
    <property type="project" value="UniProtKB-KW"/>
</dbReference>
<proteinExistence type="predicted"/>
<feature type="domain" description="AB hydrolase-1" evidence="2">
    <location>
        <begin position="119"/>
        <end position="219"/>
    </location>
</feature>
<evidence type="ECO:0000313" key="4">
    <source>
        <dbReference type="Proteomes" id="UP000095563"/>
    </source>
</evidence>
<dbReference type="EMBL" id="CZBO01000001">
    <property type="protein sequence ID" value="CUP89813.1"/>
    <property type="molecule type" value="Genomic_DNA"/>
</dbReference>
<evidence type="ECO:0000313" key="3">
    <source>
        <dbReference type="EMBL" id="CUP89813.1"/>
    </source>
</evidence>
<dbReference type="Pfam" id="PF00561">
    <property type="entry name" value="Abhydrolase_1"/>
    <property type="match status" value="1"/>
</dbReference>
<sequence length="340" mass="39477">MKNILFKESSVIFIIFAALFNLCNKTLGGIMIKIILVICILILVSIIILVEYTYKNAIMAERKTEEIAIEVLKNRNLYNSELENILEKSNYEEIECLSKEGYKLKGYYYEKYKNGDKGVILVHGYTANHIIHSPFVKLFLDEGFNVLLIDMRSHGNSEGKYISYGIHEKEDLSIWHGILKSKLKEGAFIGLHGQSMGAATCLMYGAYKENVDFIVADCGYSDGKELMKYQIHEKAKAPFNIIYYLLNKKLKRKCNFTFDEISPIKDIKDLNIPIFFVHGTLDRKVPFRMSREMYDSRNKSFDKFLEVKDADHMVCFAKEKDNYKIMLHNFLKEAEDLKKH</sequence>
<dbReference type="PANTHER" id="PTHR43358:SF4">
    <property type="entry name" value="ALPHA_BETA HYDROLASE FOLD-1 DOMAIN-CONTAINING PROTEIN"/>
    <property type="match status" value="1"/>
</dbReference>
<accession>A0A174RW56</accession>
<dbReference type="Gene3D" id="3.40.50.1820">
    <property type="entry name" value="alpha/beta hydrolase"/>
    <property type="match status" value="1"/>
</dbReference>
<dbReference type="SUPFAM" id="SSF53474">
    <property type="entry name" value="alpha/beta-Hydrolases"/>
    <property type="match status" value="1"/>
</dbReference>
<feature type="transmembrane region" description="Helical" evidence="1">
    <location>
        <begin position="35"/>
        <end position="54"/>
    </location>
</feature>
<gene>
    <name evidence="3" type="ORF">ERS852568_01214</name>
</gene>
<keyword evidence="1" id="KW-1133">Transmembrane helix</keyword>
<keyword evidence="3" id="KW-0378">Hydrolase</keyword>
<dbReference type="Proteomes" id="UP000095563">
    <property type="component" value="Unassembled WGS sequence"/>
</dbReference>
<dbReference type="PANTHER" id="PTHR43358">
    <property type="entry name" value="ALPHA/BETA-HYDROLASE"/>
    <property type="match status" value="1"/>
</dbReference>
<evidence type="ECO:0000259" key="2">
    <source>
        <dbReference type="Pfam" id="PF00561"/>
    </source>
</evidence>
<name>A0A174RW56_9CLOT</name>